<evidence type="ECO:0000313" key="2">
    <source>
        <dbReference type="Proteomes" id="UP001164244"/>
    </source>
</evidence>
<name>A0AA46X7E3_9FIRM</name>
<organism evidence="1 2">
    <name type="scientific">Veillonella rogosae</name>
    <dbReference type="NCBI Taxonomy" id="423477"/>
    <lineage>
        <taxon>Bacteria</taxon>
        <taxon>Bacillati</taxon>
        <taxon>Bacillota</taxon>
        <taxon>Negativicutes</taxon>
        <taxon>Veillonellales</taxon>
        <taxon>Veillonellaceae</taxon>
        <taxon>Veillonella</taxon>
    </lineage>
</organism>
<dbReference type="EMBL" id="CP110418">
    <property type="protein sequence ID" value="UZG51156.1"/>
    <property type="molecule type" value="Genomic_DNA"/>
</dbReference>
<reference evidence="1" key="1">
    <citation type="submission" date="2022-11" db="EMBL/GenBank/DDBJ databases">
        <title>Complete genome sequence of Veillonella rogosae KCOM 3468 isolated from human Subgingival dental plaque of Chronic peridontitis Lesion.</title>
        <authorList>
            <person name="Park S.-N."/>
            <person name="Lim Y.K."/>
            <person name="Kook J.-K."/>
        </authorList>
    </citation>
    <scope>NUCLEOTIDE SEQUENCE</scope>
    <source>
        <strain evidence="1">KCOM 3468</strain>
    </source>
</reference>
<dbReference type="KEGG" id="vrg:OKW85_00685"/>
<sequence length="58" mass="6150">MIYESSDIDKYGPEGAMSRVSMDLAYSSGMLVGGAYLGPVEAAGAGYLLDYGYNSEKK</sequence>
<dbReference type="AlphaFoldDB" id="A0AA46X7E3"/>
<accession>A0AA46X7E3</accession>
<dbReference type="RefSeq" id="WP_265138310.1">
    <property type="nucleotide sequence ID" value="NZ_CP110418.1"/>
</dbReference>
<evidence type="ECO:0000313" key="1">
    <source>
        <dbReference type="EMBL" id="UZG51156.1"/>
    </source>
</evidence>
<proteinExistence type="predicted"/>
<protein>
    <submittedName>
        <fullName evidence="1">Uncharacterized protein</fullName>
    </submittedName>
</protein>
<gene>
    <name evidence="1" type="ORF">OKW85_00685</name>
</gene>
<dbReference type="Proteomes" id="UP001164244">
    <property type="component" value="Chromosome"/>
</dbReference>